<dbReference type="NCBIfam" id="NF006330">
    <property type="entry name" value="PRK08560.1"/>
    <property type="match status" value="1"/>
</dbReference>
<feature type="binding site" evidence="8">
    <location>
        <position position="194"/>
    </location>
    <ligand>
        <name>L-tyrosine</name>
        <dbReference type="ChEBI" id="CHEBI:58315"/>
    </ligand>
</feature>
<keyword evidence="6 8" id="KW-0030">Aminoacyl-tRNA synthetase</keyword>
<dbReference type="InterPro" id="IPR001412">
    <property type="entry name" value="aa-tRNA-synth_I_CS"/>
</dbReference>
<feature type="binding site" evidence="8">
    <location>
        <position position="198"/>
    </location>
    <ligand>
        <name>L-tyrosine</name>
        <dbReference type="ChEBI" id="CHEBI:58315"/>
    </ligand>
</feature>
<dbReference type="PANTHER" id="PTHR46264">
    <property type="entry name" value="TYROSINE-TRNA LIGASE"/>
    <property type="match status" value="1"/>
</dbReference>
<dbReference type="SUPFAM" id="SSF52374">
    <property type="entry name" value="Nucleotidylyl transferase"/>
    <property type="match status" value="1"/>
</dbReference>
<feature type="binding site" evidence="8">
    <location>
        <position position="73"/>
    </location>
    <ligand>
        <name>L-tyrosine</name>
        <dbReference type="ChEBI" id="CHEBI:58315"/>
    </ligand>
</feature>
<feature type="binding site" evidence="8">
    <location>
        <position position="201"/>
    </location>
    <ligand>
        <name>L-tyrosine</name>
        <dbReference type="ChEBI" id="CHEBI:58315"/>
    </ligand>
</feature>
<keyword evidence="5 8" id="KW-0648">Protein biosynthesis</keyword>
<feature type="binding site" evidence="8">
    <location>
        <position position="255"/>
    </location>
    <ligand>
        <name>ATP</name>
        <dbReference type="ChEBI" id="CHEBI:30616"/>
    </ligand>
</feature>
<dbReference type="Proteomes" id="UP000258613">
    <property type="component" value="Chromosome"/>
</dbReference>
<dbReference type="InterPro" id="IPR023617">
    <property type="entry name" value="Tyr-tRNA-ligase_arc/euk-type"/>
</dbReference>
<dbReference type="InterPro" id="IPR002307">
    <property type="entry name" value="Tyr-tRNA-ligase"/>
</dbReference>
<keyword evidence="4 8" id="KW-0067">ATP-binding</keyword>
<keyword evidence="11" id="KW-1185">Reference proteome</keyword>
<dbReference type="AlphaFoldDB" id="A0A346PM21"/>
<dbReference type="PROSITE" id="PS00178">
    <property type="entry name" value="AA_TRNA_LIGASE_I"/>
    <property type="match status" value="1"/>
</dbReference>
<dbReference type="GO" id="GO:0006437">
    <property type="term" value="P:tyrosyl-tRNA aminoacylation"/>
    <property type="evidence" value="ECO:0007669"/>
    <property type="project" value="UniProtKB-UniRule"/>
</dbReference>
<feature type="short sequence motif" description="'KMSKS' region" evidence="8">
    <location>
        <begin position="252"/>
        <end position="256"/>
    </location>
</feature>
<gene>
    <name evidence="8" type="primary">tyrS</name>
    <name evidence="9" type="ORF">AArc1_0555</name>
    <name evidence="10" type="ORF">AArcMg_0543</name>
</gene>
<evidence type="ECO:0000313" key="9">
    <source>
        <dbReference type="EMBL" id="AXR76899.1"/>
    </source>
</evidence>
<dbReference type="InterPro" id="IPR014729">
    <property type="entry name" value="Rossmann-like_a/b/a_fold"/>
</dbReference>
<comment type="catalytic activity">
    <reaction evidence="7 8">
        <text>tRNA(Tyr) + L-tyrosine + ATP = L-tyrosyl-tRNA(Tyr) + AMP + diphosphate + H(+)</text>
        <dbReference type="Rhea" id="RHEA:10220"/>
        <dbReference type="Rhea" id="RHEA-COMP:9706"/>
        <dbReference type="Rhea" id="RHEA-COMP:9707"/>
        <dbReference type="ChEBI" id="CHEBI:15378"/>
        <dbReference type="ChEBI" id="CHEBI:30616"/>
        <dbReference type="ChEBI" id="CHEBI:33019"/>
        <dbReference type="ChEBI" id="CHEBI:58315"/>
        <dbReference type="ChEBI" id="CHEBI:78442"/>
        <dbReference type="ChEBI" id="CHEBI:78536"/>
        <dbReference type="ChEBI" id="CHEBI:456215"/>
        <dbReference type="EC" id="6.1.1.1"/>
    </reaction>
</comment>
<dbReference type="InterPro" id="IPR023684">
    <property type="entry name" value="Tyr-tRNA-ligase_3"/>
</dbReference>
<organism evidence="10 11">
    <name type="scientific">Natrarchaeobaculum sulfurireducens</name>
    <dbReference type="NCBI Taxonomy" id="2044521"/>
    <lineage>
        <taxon>Archaea</taxon>
        <taxon>Methanobacteriati</taxon>
        <taxon>Methanobacteriota</taxon>
        <taxon>Stenosarchaea group</taxon>
        <taxon>Halobacteria</taxon>
        <taxon>Halobacteriales</taxon>
        <taxon>Natrialbaceae</taxon>
        <taxon>Natrarchaeobaculum</taxon>
    </lineage>
</organism>
<evidence type="ECO:0000256" key="2">
    <source>
        <dbReference type="ARBA" id="ARBA00022598"/>
    </source>
</evidence>
<dbReference type="Proteomes" id="UP000258707">
    <property type="component" value="Chromosome"/>
</dbReference>
<feature type="binding site" evidence="8">
    <location>
        <position position="216"/>
    </location>
    <ligand>
        <name>L-tyrosine</name>
        <dbReference type="ChEBI" id="CHEBI:58315"/>
    </ligand>
</feature>
<reference evidence="10" key="3">
    <citation type="journal article" date="2019" name="Int. J. Syst. Evol. Microbiol.">
        <title>Natronolimnobius sulfurireducens sp. nov. and Halalkaliarchaeum desulfuricum gen. nov., sp. nov., the first sulfur-respiring alkaliphilic haloarchaea from hypersaline alkaline lakes.</title>
        <authorList>
            <person name="Sorokin D.Y."/>
            <person name="Yakimov M."/>
            <person name="Messina E."/>
            <person name="Merkel A.Y."/>
            <person name="Bale N.J."/>
            <person name="Sinninghe Damste J.S."/>
        </authorList>
    </citation>
    <scope>NUCLEOTIDE SEQUENCE</scope>
    <source>
        <strain evidence="10">AArc-Mg</strain>
        <strain evidence="9">AArc1</strain>
    </source>
</reference>
<dbReference type="EC" id="6.1.1.1" evidence="8"/>
<comment type="function">
    <text evidence="8">Catalyzes the attachment of tyrosine to tRNA(Tyr) in a two-step reaction: tyrosine is first activated by ATP to form Tyr-AMP and then transferred to the acceptor end of tRNA(Tyr).</text>
</comment>
<dbReference type="KEGG" id="nag:AArcMg_0543"/>
<name>A0A346PM21_9EURY</name>
<comment type="subcellular location">
    <subcellularLocation>
        <location evidence="8">Cytoplasm</location>
    </subcellularLocation>
</comment>
<protein>
    <recommendedName>
        <fullName evidence="8">Tyrosine--tRNA ligase</fullName>
        <ecNumber evidence="8">6.1.1.1</ecNumber>
    </recommendedName>
    <alternativeName>
        <fullName evidence="8">Tyrosyl-tRNA synthetase</fullName>
        <shortName evidence="8">TyrRS</shortName>
    </alternativeName>
</protein>
<keyword evidence="1 8" id="KW-0963">Cytoplasm</keyword>
<dbReference type="Pfam" id="PF00579">
    <property type="entry name" value="tRNA-synt_1b"/>
    <property type="match status" value="1"/>
</dbReference>
<sequence>MTDRTRRAWRSVGIDRCVIIRYTTVVHKVINPSADSTQTAMDTYDLITRNAEEVVTEAEVRELADDPEGKRVYVGYEPSGVLHLGHLLTANKLIDLQEAGLEVVVLLADVHAYLNGKGTFEEIRETAEQMKAQFIAYGLDEDNTEFVYGSTFQLEEDYTLDLHQLELSTTMNRAQRAMAELQGDETAKVSHLVYPLMQTLDIEYLDLDLAVGGLDQRKVHMLAREELPELGYDVRPCLHTPIVADLTSGEGKMSSSEGVTISMEDSTDDLEEKVNSAFCPPTRDPEDDLENPVLELFEYHVFPRFDEVVVERPEKYGGDLTYDDFEALAVDLESGELHPADAKGTLATYLDELIAPGREKLRELRA</sequence>
<evidence type="ECO:0000313" key="12">
    <source>
        <dbReference type="Proteomes" id="UP000258707"/>
    </source>
</evidence>
<dbReference type="PIRSF" id="PIRSF006588">
    <property type="entry name" value="TyrRS_arch_euk"/>
    <property type="match status" value="1"/>
</dbReference>
<evidence type="ECO:0000256" key="5">
    <source>
        <dbReference type="ARBA" id="ARBA00022917"/>
    </source>
</evidence>
<evidence type="ECO:0000256" key="8">
    <source>
        <dbReference type="HAMAP-Rule" id="MF_02008"/>
    </source>
</evidence>
<evidence type="ECO:0000256" key="6">
    <source>
        <dbReference type="ARBA" id="ARBA00023146"/>
    </source>
</evidence>
<dbReference type="InterPro" id="IPR050489">
    <property type="entry name" value="Tyr-tRNA_synthase"/>
</dbReference>
<evidence type="ECO:0000256" key="3">
    <source>
        <dbReference type="ARBA" id="ARBA00022741"/>
    </source>
</evidence>
<reference evidence="11" key="2">
    <citation type="submission" date="2018-02" db="EMBL/GenBank/DDBJ databases">
        <title>Phenotypic and genomic properties of facultatively anaerobic sulfur-reducing natronoarchaea from hypersaline soda lakes.</title>
        <authorList>
            <person name="Sorokin D.Y."/>
            <person name="Kublanov I.V."/>
            <person name="Roman P."/>
            <person name="Sinninghe Damste J.S."/>
            <person name="Golyshin P.N."/>
            <person name="Rojo D."/>
            <person name="Ciordia S."/>
            <person name="Mena M.D.C."/>
            <person name="Ferrer M."/>
            <person name="Messina E."/>
            <person name="Smedile F."/>
            <person name="La Spada G."/>
            <person name="La Cono V."/>
            <person name="Yakimov M.M."/>
        </authorList>
    </citation>
    <scope>NUCLEOTIDE SEQUENCE [LARGE SCALE GENOMIC DNA]</scope>
    <source>
        <strain evidence="11">AArc-Mg</strain>
    </source>
</reference>
<accession>A0A346PBK4</accession>
<dbReference type="PRINTS" id="PR01040">
    <property type="entry name" value="TRNASYNTHTYR"/>
</dbReference>
<dbReference type="GO" id="GO:0005524">
    <property type="term" value="F:ATP binding"/>
    <property type="evidence" value="ECO:0007669"/>
    <property type="project" value="UniProtKB-UniRule"/>
</dbReference>
<dbReference type="Gene3D" id="1.10.240.10">
    <property type="entry name" value="Tyrosyl-Transfer RNA Synthetase"/>
    <property type="match status" value="1"/>
</dbReference>
<keyword evidence="3 8" id="KW-0547">Nucleotide-binding</keyword>
<evidence type="ECO:0000313" key="10">
    <source>
        <dbReference type="EMBL" id="AXR80566.1"/>
    </source>
</evidence>
<dbReference type="GO" id="GO:0004831">
    <property type="term" value="F:tyrosine-tRNA ligase activity"/>
    <property type="evidence" value="ECO:0007669"/>
    <property type="project" value="UniProtKB-UniRule"/>
</dbReference>
<dbReference type="KEGG" id="nan:AArc1_0555"/>
<evidence type="ECO:0000313" key="11">
    <source>
        <dbReference type="Proteomes" id="UP000258613"/>
    </source>
</evidence>
<comment type="subunit">
    <text evidence="8">Homodimer.</text>
</comment>
<feature type="short sequence motif" description="'HIGH' region" evidence="8">
    <location>
        <begin position="78"/>
        <end position="86"/>
    </location>
</feature>
<dbReference type="EMBL" id="CP024047">
    <property type="protein sequence ID" value="AXR76899.1"/>
    <property type="molecule type" value="Genomic_DNA"/>
</dbReference>
<dbReference type="PANTHER" id="PTHR46264:SF4">
    <property type="entry name" value="TYROSINE--TRNA LIGASE, CYTOPLASMIC"/>
    <property type="match status" value="1"/>
</dbReference>
<dbReference type="EMBL" id="CP027033">
    <property type="protein sequence ID" value="AXR80566.1"/>
    <property type="molecule type" value="Genomic_DNA"/>
</dbReference>
<dbReference type="InterPro" id="IPR002305">
    <property type="entry name" value="aa-tRNA-synth_Ic"/>
</dbReference>
<evidence type="ECO:0000256" key="4">
    <source>
        <dbReference type="ARBA" id="ARBA00022840"/>
    </source>
</evidence>
<proteinExistence type="inferred from homology"/>
<evidence type="ECO:0000256" key="7">
    <source>
        <dbReference type="ARBA" id="ARBA00048248"/>
    </source>
</evidence>
<accession>A0A346PM21</accession>
<dbReference type="Gene3D" id="3.40.50.620">
    <property type="entry name" value="HUPs"/>
    <property type="match status" value="1"/>
</dbReference>
<comment type="similarity">
    <text evidence="8">Belongs to the class-I aminoacyl-tRNA synthetase family. TyrS type 3 subfamily.</text>
</comment>
<evidence type="ECO:0000256" key="1">
    <source>
        <dbReference type="ARBA" id="ARBA00022490"/>
    </source>
</evidence>
<reference evidence="12" key="1">
    <citation type="submission" date="2017-10" db="EMBL/GenBank/DDBJ databases">
        <title>Phenotypic and genomic properties of facultatively anaerobic sulfur-reducing natronoarchaea from hypersaline soda lakes.</title>
        <authorList>
            <person name="Sorokin D.Y."/>
            <person name="Kublanov I.V."/>
            <person name="Roman P."/>
            <person name="Sinninghe Damste J.S."/>
            <person name="Golyshin P.N."/>
            <person name="Rojo D."/>
            <person name="Ciordia S."/>
            <person name="Mena Md.C."/>
            <person name="Ferrer M."/>
            <person name="Messina E."/>
            <person name="Smedile F."/>
            <person name="La Spada G."/>
            <person name="La Cono V."/>
            <person name="Yakimov M.M."/>
        </authorList>
    </citation>
    <scope>NUCLEOTIDE SEQUENCE [LARGE SCALE GENOMIC DNA]</scope>
    <source>
        <strain evidence="12">AArc1</strain>
    </source>
</reference>
<keyword evidence="2 8" id="KW-0436">Ligase</keyword>
<dbReference type="HAMAP" id="MF_02008">
    <property type="entry name" value="Tyr_tRNA_synth_type3"/>
    <property type="match status" value="1"/>
</dbReference>
<dbReference type="GO" id="GO:0005737">
    <property type="term" value="C:cytoplasm"/>
    <property type="evidence" value="ECO:0007669"/>
    <property type="project" value="UniProtKB-SubCell"/>
</dbReference>
<dbReference type="NCBIfam" id="TIGR00234">
    <property type="entry name" value="tyrS"/>
    <property type="match status" value="1"/>
</dbReference>